<dbReference type="Pfam" id="PF05378">
    <property type="entry name" value="Hydant_A_N"/>
    <property type="match status" value="1"/>
</dbReference>
<evidence type="ECO:0000313" key="5">
    <source>
        <dbReference type="Proteomes" id="UP000769766"/>
    </source>
</evidence>
<evidence type="ECO:0000313" key="4">
    <source>
        <dbReference type="EMBL" id="MBI2875447.1"/>
    </source>
</evidence>
<protein>
    <submittedName>
        <fullName evidence="4">Hydantoinase/oxoprolinase family protein</fullName>
    </submittedName>
</protein>
<evidence type="ECO:0000259" key="1">
    <source>
        <dbReference type="Pfam" id="PF01968"/>
    </source>
</evidence>
<dbReference type="PANTHER" id="PTHR11365">
    <property type="entry name" value="5-OXOPROLINASE RELATED"/>
    <property type="match status" value="1"/>
</dbReference>
<dbReference type="InterPro" id="IPR008040">
    <property type="entry name" value="Hydant_A_N"/>
</dbReference>
<dbReference type="Pfam" id="PF01968">
    <property type="entry name" value="Hydantoinase_A"/>
    <property type="match status" value="1"/>
</dbReference>
<dbReference type="GO" id="GO:0017168">
    <property type="term" value="F:5-oxoprolinase (ATP-hydrolyzing) activity"/>
    <property type="evidence" value="ECO:0007669"/>
    <property type="project" value="TreeGrafter"/>
</dbReference>
<sequence length="656" mass="72066">MLNSINVDIGGTFTDCFIVYQGRTAEGKAPTTRYNLSVGFMRAIQDALKKLGLPLRDALQETQIVRYCTTIATNTLIERKGPKLGLITTAGQEDAIFIGRGRQWCDGSTFEEKRNLARVQKPQPLVSREMVVGIKERVDCKGQVIIPLSREEILEKVQYLVDQGSRGFVVSLLWSFLNPAHERMIKAIIEEEFPPSYLGNMPIILSSDLIPKHGEYYRSITTILNAYMHTELAEELRGLGEQLQDYGYPRALTIVDNSGGSASVIKMPAIRTYNSGPVAGVMGAPLLARTYGLDKVILTDMGGTSFDIALLLQGRPQFYEFRPVIERWRVLISPLEVKAIGAGGGSIAWVDPLGRLRVGPQSAGAMPGPACYDMGGTEATVTDADLVLGYLAPDAFLGGRQALNLKKAQEAIRTRIAQPLGMDPVEAAASIRKIVDHTMANEMFKELSVRGLDSREFSCFSYGGAGPSHAVGYCTPLGIRRIFAFSYSPVFCAFGAATIDYSSVFEMATHLTLQLPFERGYLSDYEAFNRIVRDLQAQAWRDLAAQGAPREEILWVLELEMRYGTQLSTLRISSPRLLLETEQDVKEVCQAFTTLYAANYSATSAYPQGGIEIEGLALKATWPLPKFELPVVPPVGADSSPAYTGKRPVWGGDAFH</sequence>
<organism evidence="4 5">
    <name type="scientific">Tectimicrobiota bacterium</name>
    <dbReference type="NCBI Taxonomy" id="2528274"/>
    <lineage>
        <taxon>Bacteria</taxon>
        <taxon>Pseudomonadati</taxon>
        <taxon>Nitrospinota/Tectimicrobiota group</taxon>
        <taxon>Candidatus Tectimicrobiota</taxon>
    </lineage>
</organism>
<proteinExistence type="predicted"/>
<feature type="non-terminal residue" evidence="4">
    <location>
        <position position="656"/>
    </location>
</feature>
<feature type="domain" description="Hydantoinase A/oxoprolinase" evidence="1">
    <location>
        <begin position="218"/>
        <end position="500"/>
    </location>
</feature>
<dbReference type="Proteomes" id="UP000769766">
    <property type="component" value="Unassembled WGS sequence"/>
</dbReference>
<dbReference type="InterPro" id="IPR049517">
    <property type="entry name" value="ACX-like_C"/>
</dbReference>
<dbReference type="GO" id="GO:0006749">
    <property type="term" value="P:glutathione metabolic process"/>
    <property type="evidence" value="ECO:0007669"/>
    <property type="project" value="TreeGrafter"/>
</dbReference>
<dbReference type="InterPro" id="IPR002821">
    <property type="entry name" value="Hydantoinase_A"/>
</dbReference>
<evidence type="ECO:0000259" key="2">
    <source>
        <dbReference type="Pfam" id="PF05378"/>
    </source>
</evidence>
<comment type="caution">
    <text evidence="4">The sequence shown here is derived from an EMBL/GenBank/DDBJ whole genome shotgun (WGS) entry which is preliminary data.</text>
</comment>
<dbReference type="EMBL" id="JACPRF010000030">
    <property type="protein sequence ID" value="MBI2875447.1"/>
    <property type="molecule type" value="Genomic_DNA"/>
</dbReference>
<name>A0A932CLN6_UNCTE</name>
<reference evidence="4" key="1">
    <citation type="submission" date="2020-07" db="EMBL/GenBank/DDBJ databases">
        <title>Huge and variable diversity of episymbiotic CPR bacteria and DPANN archaea in groundwater ecosystems.</title>
        <authorList>
            <person name="He C.Y."/>
            <person name="Keren R."/>
            <person name="Whittaker M."/>
            <person name="Farag I.F."/>
            <person name="Doudna J."/>
            <person name="Cate J.H.D."/>
            <person name="Banfield J.F."/>
        </authorList>
    </citation>
    <scope>NUCLEOTIDE SEQUENCE</scope>
    <source>
        <strain evidence="4">NC_groundwater_672_Ag_B-0.1um_62_36</strain>
    </source>
</reference>
<feature type="domain" description="Hydantoinase/oxoprolinase N-terminal" evidence="2">
    <location>
        <begin position="5"/>
        <end position="192"/>
    </location>
</feature>
<feature type="domain" description="Acetophenone carboxylase-like C-terminal" evidence="3">
    <location>
        <begin position="526"/>
        <end position="650"/>
    </location>
</feature>
<dbReference type="AlphaFoldDB" id="A0A932CLN6"/>
<dbReference type="GO" id="GO:0005829">
    <property type="term" value="C:cytosol"/>
    <property type="evidence" value="ECO:0007669"/>
    <property type="project" value="TreeGrafter"/>
</dbReference>
<dbReference type="Pfam" id="PF19278">
    <property type="entry name" value="Hydant_A_C"/>
    <property type="match status" value="1"/>
</dbReference>
<dbReference type="InterPro" id="IPR045079">
    <property type="entry name" value="Oxoprolinase-like"/>
</dbReference>
<evidence type="ECO:0000259" key="3">
    <source>
        <dbReference type="Pfam" id="PF19278"/>
    </source>
</evidence>
<accession>A0A932CLN6</accession>
<dbReference type="PANTHER" id="PTHR11365:SF23">
    <property type="entry name" value="HYPOTHETICAL 5-OXOPROLINASE (EUROFUNG)-RELATED"/>
    <property type="match status" value="1"/>
</dbReference>
<gene>
    <name evidence="4" type="ORF">HYY20_01040</name>
</gene>